<dbReference type="STRING" id="85968.GCA_900073015_01059"/>
<proteinExistence type="predicted"/>
<protein>
    <submittedName>
        <fullName evidence="1">Uncharacterized protein</fullName>
    </submittedName>
</protein>
<keyword evidence="2" id="KW-1185">Reference proteome</keyword>
<evidence type="ECO:0000313" key="2">
    <source>
        <dbReference type="Proteomes" id="UP000230551"/>
    </source>
</evidence>
<accession>A0A2G5PD38</accession>
<evidence type="ECO:0000313" key="1">
    <source>
        <dbReference type="EMBL" id="PIB76249.1"/>
    </source>
</evidence>
<dbReference type="RefSeq" id="WP_090587064.1">
    <property type="nucleotide sequence ID" value="NZ_CP104302.1"/>
</dbReference>
<gene>
    <name evidence="1" type="ORF">CQY22_005865</name>
</gene>
<reference evidence="1 2" key="1">
    <citation type="journal article" date="2017" name="Infect. Genet. Evol.">
        <title>The new phylogeny of the genus Mycobacterium: The old and the news.</title>
        <authorList>
            <person name="Tortoli E."/>
            <person name="Fedrizzi T."/>
            <person name="Meehan C.J."/>
            <person name="Trovato A."/>
            <person name="Grottola A."/>
            <person name="Giacobazzi E."/>
            <person name="Serpini G.F."/>
            <person name="Tagliazucchi S."/>
            <person name="Fabio A."/>
            <person name="Bettua C."/>
            <person name="Bertorelli R."/>
            <person name="Frascaro F."/>
            <person name="De Sanctis V."/>
            <person name="Pecorari M."/>
            <person name="Jousson O."/>
            <person name="Segata N."/>
            <person name="Cirillo D.M."/>
        </authorList>
    </citation>
    <scope>NUCLEOTIDE SEQUENCE [LARGE SCALE GENOMIC DNA]</scope>
    <source>
        <strain evidence="1 2">CIP1034565</strain>
    </source>
</reference>
<name>A0A2G5PD38_9MYCO</name>
<dbReference type="EMBL" id="PDCN02000005">
    <property type="protein sequence ID" value="PIB76249.1"/>
    <property type="molecule type" value="Genomic_DNA"/>
</dbReference>
<comment type="caution">
    <text evidence="1">The sequence shown here is derived from an EMBL/GenBank/DDBJ whole genome shotgun (WGS) entry which is preliminary data.</text>
</comment>
<sequence>MRLRSCEPNYSVTTRSDDPGRVLLRVLGLTFAMSQAEAIGLATKLADVVETIKSGETHE</sequence>
<dbReference type="AlphaFoldDB" id="A0A2G5PD38"/>
<dbReference type="Proteomes" id="UP000230551">
    <property type="component" value="Unassembled WGS sequence"/>
</dbReference>
<organism evidence="1 2">
    <name type="scientific">Mycolicibacterium brumae</name>
    <dbReference type="NCBI Taxonomy" id="85968"/>
    <lineage>
        <taxon>Bacteria</taxon>
        <taxon>Bacillati</taxon>
        <taxon>Actinomycetota</taxon>
        <taxon>Actinomycetes</taxon>
        <taxon>Mycobacteriales</taxon>
        <taxon>Mycobacteriaceae</taxon>
        <taxon>Mycolicibacterium</taxon>
    </lineage>
</organism>